<accession>A0A955L2X4</accession>
<evidence type="ECO:0000256" key="1">
    <source>
        <dbReference type="SAM" id="Coils"/>
    </source>
</evidence>
<dbReference type="AlphaFoldDB" id="A0A955L2X4"/>
<reference evidence="2" key="2">
    <citation type="journal article" date="2021" name="Microbiome">
        <title>Successional dynamics and alternative stable states in a saline activated sludge microbial community over 9 years.</title>
        <authorList>
            <person name="Wang Y."/>
            <person name="Ye J."/>
            <person name="Ju F."/>
            <person name="Liu L."/>
            <person name="Boyd J.A."/>
            <person name="Deng Y."/>
            <person name="Parks D.H."/>
            <person name="Jiang X."/>
            <person name="Yin X."/>
            <person name="Woodcroft B.J."/>
            <person name="Tyson G.W."/>
            <person name="Hugenholtz P."/>
            <person name="Polz M.F."/>
            <person name="Zhang T."/>
        </authorList>
    </citation>
    <scope>NUCLEOTIDE SEQUENCE</scope>
    <source>
        <strain evidence="2">HKST-UBA10</strain>
    </source>
</reference>
<sequence length="1203" mass="136100">MLEKQGTIEAGIPVTGKAITFEQYHRLQGRYDTETGVERSALEKAYIFRRNIVESISTDSFVPSDYMVYSTTRALAFLSLGEDFPVMFDQWAIDKGFAVEGGFLPWLSNPIATDLLLLLNTLLHETATKPGDEPQGLHTRFISPGEPKRYDIFESVSPMLKLEDGQGYYDKTVGEVRRMIPIPEGLRDLALKTMFVLARTSEYDPQVIRRTLDCLNYRYHPSKDTLNVYSEQSIALLQIMDQLGLINDPLYKPLALELGRVVIDSDDFKKATNSYTYGVLNEIDFWEEAMRQDRGTKKLEAITLHLSRFEQEARVIKNLKKDLQSGRTNATVISQASVSSRSSMIEDRKAAMIKAHIDSENKRAQKNLERTNAERIYLQQTEAAIRSTFLMPDIDDSSHQLKLPNHIIQLAVKPIILQTLSQYATDPILSSKARRFIENASDRKNQQLYDIQIDRIILDPFLGKFLRAVVVGDYGDRLTNLRSEDPSAFEFIQRYITYKILAVSSINREDDFLFLGPKKQENIEIIPVSLYYTRHKVEAYRDRMLATQLYQELPTYEFRADDEVPVNNKYPVDISSFLKPVLITPERLRKAPFDFKNALLSISGKAEMLKGYSREFVEAIVSIRKSKMQMLGLAGLVIGSIIMSKLLLPEVNHQVGRLIESAPTATVQPARLTPDIYTRGATADEVVGDPRYYAKLVYTPDEQPYQEGDFFAYAPLEIKTSELSVEADPIDIEVQTVEDLRSDTHWETGDMVLQVPVVEGEVLYPLSGWDIKTILTESPNLAVNSTNGGITINTSNTSSNVAIVYERKVNFNQYARITSEGFTSDPYVPIVDLEAAQGILETMESTSPLYTLYSQLLQDLEIGSEDSSELVSNFLNDLGVFIQNNTHYQLGFVPEEGTVVSTITKQPQLGFECDTASQLVQELMAPVGITTAEISGTSLYYNSDGQLWTPQYRHVDDLVMLPNGEVLYVRMVPPVTTDTSAETLDALVVDSPNWIDVAIQNIAESGTVDIAVPIFLVAALVRMKFKRETKEADERVIELTKPDYEKLRRKLIEEVVTTIEQLNQGFDPDVEDLLANLVFRFLKAQDAEVAKDLPELLARFRSIENDSPTTIKSVLWLINERIDLLHQSVENAELILKSLTPYNFAIEYLSSLGPNQFKDVYRVAKLAYEGRASLMRYNLTVGLTNDHQHKTVTRADLAKLFNF</sequence>
<keyword evidence="1" id="KW-0175">Coiled coil</keyword>
<proteinExistence type="predicted"/>
<evidence type="ECO:0000313" key="3">
    <source>
        <dbReference type="Proteomes" id="UP000782843"/>
    </source>
</evidence>
<comment type="caution">
    <text evidence="2">The sequence shown here is derived from an EMBL/GenBank/DDBJ whole genome shotgun (WGS) entry which is preliminary data.</text>
</comment>
<feature type="coiled-coil region" evidence="1">
    <location>
        <begin position="354"/>
        <end position="381"/>
    </location>
</feature>
<reference evidence="2" key="1">
    <citation type="submission" date="2020-04" db="EMBL/GenBank/DDBJ databases">
        <authorList>
            <person name="Zhang T."/>
        </authorList>
    </citation>
    <scope>NUCLEOTIDE SEQUENCE</scope>
    <source>
        <strain evidence="2">HKST-UBA10</strain>
    </source>
</reference>
<organism evidence="2 3">
    <name type="scientific">Candidatus Dojkabacteria bacterium</name>
    <dbReference type="NCBI Taxonomy" id="2099670"/>
    <lineage>
        <taxon>Bacteria</taxon>
        <taxon>Candidatus Dojkabacteria</taxon>
    </lineage>
</organism>
<dbReference type="Proteomes" id="UP000782843">
    <property type="component" value="Unassembled WGS sequence"/>
</dbReference>
<name>A0A955L2X4_9BACT</name>
<gene>
    <name evidence="2" type="ORF">KC660_00605</name>
</gene>
<evidence type="ECO:0000313" key="2">
    <source>
        <dbReference type="EMBL" id="MCA9381891.1"/>
    </source>
</evidence>
<protein>
    <submittedName>
        <fullName evidence="2">Uncharacterized protein</fullName>
    </submittedName>
</protein>
<dbReference type="EMBL" id="JAGQLG010000019">
    <property type="protein sequence ID" value="MCA9381891.1"/>
    <property type="molecule type" value="Genomic_DNA"/>
</dbReference>